<feature type="domain" description="Asparaginase/glutaminase C-terminal" evidence="8">
    <location>
        <begin position="221"/>
        <end position="330"/>
    </location>
</feature>
<evidence type="ECO:0000256" key="4">
    <source>
        <dbReference type="PIRSR" id="PIRSR001220-2"/>
    </source>
</evidence>
<reference evidence="10" key="1">
    <citation type="submission" date="2017-05" db="EMBL/GenBank/DDBJ databases">
        <title>Improved OligoMM genomes.</title>
        <authorList>
            <person name="Garzetti D."/>
        </authorList>
    </citation>
    <scope>NUCLEOTIDE SEQUENCE [LARGE SCALE GENOMIC DNA]</scope>
    <source>
        <strain evidence="10">YL45</strain>
    </source>
</reference>
<dbReference type="PIRSF" id="PIRSF500176">
    <property type="entry name" value="L_ASNase"/>
    <property type="match status" value="1"/>
</dbReference>
<dbReference type="CDD" id="cd08964">
    <property type="entry name" value="L-asparaginase_II"/>
    <property type="match status" value="1"/>
</dbReference>
<evidence type="ECO:0000256" key="2">
    <source>
        <dbReference type="ARBA" id="ARBA00022801"/>
    </source>
</evidence>
<name>A0A227KRJ1_9BURK</name>
<dbReference type="InterPro" id="IPR036152">
    <property type="entry name" value="Asp/glu_Ase-like_sf"/>
</dbReference>
<dbReference type="SFLD" id="SFLDS00057">
    <property type="entry name" value="Glutaminase/Asparaginase"/>
    <property type="match status" value="1"/>
</dbReference>
<organism evidence="9 10">
    <name type="scientific">Turicimonas muris</name>
    <dbReference type="NCBI Taxonomy" id="1796652"/>
    <lineage>
        <taxon>Bacteria</taxon>
        <taxon>Pseudomonadati</taxon>
        <taxon>Pseudomonadota</taxon>
        <taxon>Betaproteobacteria</taxon>
        <taxon>Burkholderiales</taxon>
        <taxon>Sutterellaceae</taxon>
        <taxon>Turicimonas</taxon>
    </lineage>
</organism>
<evidence type="ECO:0000256" key="1">
    <source>
        <dbReference type="ARBA" id="ARBA00010518"/>
    </source>
</evidence>
<dbReference type="InterPro" id="IPR040919">
    <property type="entry name" value="Asparaginase_C"/>
</dbReference>
<dbReference type="PIRSF" id="PIRSF001220">
    <property type="entry name" value="L-ASNase_gatD"/>
    <property type="match status" value="1"/>
</dbReference>
<dbReference type="PROSITE" id="PS00917">
    <property type="entry name" value="ASN_GLN_ASE_2"/>
    <property type="match status" value="1"/>
</dbReference>
<feature type="active site" evidence="5">
    <location>
        <position position="94"/>
    </location>
</feature>
<dbReference type="InterPro" id="IPR004550">
    <property type="entry name" value="AsnASE_II"/>
</dbReference>
<dbReference type="InterPro" id="IPR037152">
    <property type="entry name" value="L-asparaginase_N_sf"/>
</dbReference>
<dbReference type="SMART" id="SM00870">
    <property type="entry name" value="Asparaginase"/>
    <property type="match status" value="1"/>
</dbReference>
<dbReference type="Proteomes" id="UP000214610">
    <property type="component" value="Unassembled WGS sequence"/>
</dbReference>
<dbReference type="Gene3D" id="3.40.50.40">
    <property type="match status" value="1"/>
</dbReference>
<dbReference type="GO" id="GO:0004067">
    <property type="term" value="F:asparaginase activity"/>
    <property type="evidence" value="ECO:0007669"/>
    <property type="project" value="UniProtKB-UniRule"/>
</dbReference>
<dbReference type="Pfam" id="PF17763">
    <property type="entry name" value="Asparaginase_C"/>
    <property type="match status" value="1"/>
</dbReference>
<dbReference type="PROSITE" id="PS51732">
    <property type="entry name" value="ASN_GLN_ASE_3"/>
    <property type="match status" value="1"/>
</dbReference>
<comment type="similarity">
    <text evidence="1 6">Belongs to the asparaginase 1 family.</text>
</comment>
<dbReference type="RefSeq" id="WP_066594560.1">
    <property type="nucleotide sequence ID" value="NZ_CAJTBZ010000027.1"/>
</dbReference>
<dbReference type="PANTHER" id="PTHR11707:SF28">
    <property type="entry name" value="60 KDA LYSOPHOSPHOLIPASE"/>
    <property type="match status" value="1"/>
</dbReference>
<dbReference type="SUPFAM" id="SSF53774">
    <property type="entry name" value="Glutaminase/Asparaginase"/>
    <property type="match status" value="1"/>
</dbReference>
<feature type="binding site" evidence="4">
    <location>
        <position position="61"/>
    </location>
    <ligand>
        <name>substrate</name>
    </ligand>
</feature>
<dbReference type="AlphaFoldDB" id="A0A227KRJ1"/>
<evidence type="ECO:0000313" key="10">
    <source>
        <dbReference type="Proteomes" id="UP000214610"/>
    </source>
</evidence>
<sequence>MTKPHIVIIGTGGTIVSSGTSGAQMTGYSIQGLDVRSIISAVPALAEIANIDALPLLNIGSSNIKLSDWLKLTCTINKLAEDPNIHGFVITHGTDTMEETAFFLNLTLKTEKPVVLTGSMRPATAISADGPLNLLNAVRLASSKQARGKGVLVSLNGQIHGARDVSKTNTVSVETFCSPSSGQLGYIIGEDIDFLTQSVKPHTLSSEFHISENFKPEDFPRVEIILSHADEDGHQLERCLASRPDGIILELTGNSTVPAVAEKVLQGSEHKPAVVRASRTGSGPVTKGKVEWQEMQLIPGGTLSAQKCRILLQLALHRFGRNQKVLEKIFQTY</sequence>
<evidence type="ECO:0000256" key="3">
    <source>
        <dbReference type="PIRSR" id="PIRSR001220-1"/>
    </source>
</evidence>
<evidence type="ECO:0000256" key="5">
    <source>
        <dbReference type="PROSITE-ProRule" id="PRU10100"/>
    </source>
</evidence>
<evidence type="ECO:0000259" key="7">
    <source>
        <dbReference type="Pfam" id="PF00710"/>
    </source>
</evidence>
<accession>A0A227KRJ1</accession>
<evidence type="ECO:0000259" key="8">
    <source>
        <dbReference type="Pfam" id="PF17763"/>
    </source>
</evidence>
<evidence type="ECO:0000256" key="6">
    <source>
        <dbReference type="RuleBase" id="RU004456"/>
    </source>
</evidence>
<dbReference type="EMBL" id="NHMP01000002">
    <property type="protein sequence ID" value="OXE50225.1"/>
    <property type="molecule type" value="Genomic_DNA"/>
</dbReference>
<feature type="domain" description="L-asparaginase N-terminal" evidence="7">
    <location>
        <begin position="5"/>
        <end position="198"/>
    </location>
</feature>
<dbReference type="InterPro" id="IPR027474">
    <property type="entry name" value="L-asparaginase_N"/>
</dbReference>
<keyword evidence="2" id="KW-0378">Hydrolase</keyword>
<proteinExistence type="inferred from homology"/>
<keyword evidence="10" id="KW-1185">Reference proteome</keyword>
<dbReference type="InterPro" id="IPR027473">
    <property type="entry name" value="L-asparaginase_C"/>
</dbReference>
<dbReference type="GeneID" id="78362356"/>
<dbReference type="InterPro" id="IPR027475">
    <property type="entry name" value="Asparaginase/glutaminase_AS2"/>
</dbReference>
<dbReference type="GO" id="GO:0006528">
    <property type="term" value="P:asparagine metabolic process"/>
    <property type="evidence" value="ECO:0007669"/>
    <property type="project" value="InterPro"/>
</dbReference>
<gene>
    <name evidence="9" type="ORF">ADH67_04320</name>
</gene>
<dbReference type="Pfam" id="PF00710">
    <property type="entry name" value="Asparaginase"/>
    <property type="match status" value="1"/>
</dbReference>
<dbReference type="NCBIfam" id="TIGR00520">
    <property type="entry name" value="asnASE_II"/>
    <property type="match status" value="1"/>
</dbReference>
<evidence type="ECO:0000313" key="9">
    <source>
        <dbReference type="EMBL" id="OXE50225.1"/>
    </source>
</evidence>
<dbReference type="FunFam" id="3.40.50.1170:FF:000001">
    <property type="entry name" value="L-asparaginase 2"/>
    <property type="match status" value="1"/>
</dbReference>
<protein>
    <submittedName>
        <fullName evidence="9">L-asparaginase</fullName>
    </submittedName>
</protein>
<comment type="caution">
    <text evidence="9">The sequence shown here is derived from an EMBL/GenBank/DDBJ whole genome shotgun (WGS) entry which is preliminary data.</text>
</comment>
<dbReference type="PRINTS" id="PR00139">
    <property type="entry name" value="ASNGLNASE"/>
</dbReference>
<feature type="binding site" evidence="4">
    <location>
        <begin position="94"/>
        <end position="95"/>
    </location>
    <ligand>
        <name>substrate</name>
    </ligand>
</feature>
<feature type="active site" description="O-isoaspartyl threonine intermediate" evidence="3">
    <location>
        <position position="14"/>
    </location>
</feature>
<dbReference type="PANTHER" id="PTHR11707">
    <property type="entry name" value="L-ASPARAGINASE"/>
    <property type="match status" value="1"/>
</dbReference>
<dbReference type="Gene3D" id="3.40.50.1170">
    <property type="entry name" value="L-asparaginase, N-terminal domain"/>
    <property type="match status" value="1"/>
</dbReference>
<dbReference type="InterPro" id="IPR006034">
    <property type="entry name" value="Asparaginase/glutaminase-like"/>
</dbReference>